<organism evidence="2 3">
    <name type="scientific">Acidianus manzaensis</name>
    <dbReference type="NCBI Taxonomy" id="282676"/>
    <lineage>
        <taxon>Archaea</taxon>
        <taxon>Thermoproteota</taxon>
        <taxon>Thermoprotei</taxon>
        <taxon>Sulfolobales</taxon>
        <taxon>Sulfolobaceae</taxon>
        <taxon>Acidianus</taxon>
    </lineage>
</organism>
<evidence type="ECO:0000256" key="1">
    <source>
        <dbReference type="SAM" id="Phobius"/>
    </source>
</evidence>
<dbReference type="STRING" id="282676.B6F84_01305"/>
<dbReference type="KEGG" id="aman:B6F84_01305"/>
<evidence type="ECO:0000313" key="3">
    <source>
        <dbReference type="Proteomes" id="UP000193404"/>
    </source>
</evidence>
<dbReference type="EMBL" id="CP020477">
    <property type="protein sequence ID" value="ARM77008.1"/>
    <property type="molecule type" value="Genomic_DNA"/>
</dbReference>
<sequence>MTFPEKLKHHAELAWFIVMLILVAIFVGWNIYGVTHGTSTTYRYGLPLFSGMPKNAQTAVIYFDSHPPANSSWEVVNGILVVNMTITQLKGFTPNIIIANTSQPVVIILHSPDVITGFFMRLPDGVININAPPGYDNYVYFVTPSQPGNYTWRDPEYSAYNFSYFTGILEVK</sequence>
<evidence type="ECO:0000313" key="2">
    <source>
        <dbReference type="EMBL" id="ARM77008.1"/>
    </source>
</evidence>
<dbReference type="Proteomes" id="UP000193404">
    <property type="component" value="Chromosome"/>
</dbReference>
<gene>
    <name evidence="2" type="ORF">B6F84_01305</name>
</gene>
<dbReference type="InterPro" id="IPR053624">
    <property type="entry name" value="Cytochrome_c_oxidase_su2-like"/>
</dbReference>
<dbReference type="Gene3D" id="2.60.40.420">
    <property type="entry name" value="Cupredoxins - blue copper proteins"/>
    <property type="match status" value="1"/>
</dbReference>
<accession>A0A1W6K392</accession>
<proteinExistence type="predicted"/>
<keyword evidence="3" id="KW-1185">Reference proteome</keyword>
<keyword evidence="1" id="KW-0472">Membrane</keyword>
<protein>
    <submittedName>
        <fullName evidence="2">Quinol oxidase subunit 2</fullName>
    </submittedName>
</protein>
<keyword evidence="1" id="KW-0812">Transmembrane</keyword>
<keyword evidence="1" id="KW-1133">Transmembrane helix</keyword>
<dbReference type="InterPro" id="IPR008972">
    <property type="entry name" value="Cupredoxin"/>
</dbReference>
<dbReference type="SUPFAM" id="SSF49503">
    <property type="entry name" value="Cupredoxins"/>
    <property type="match status" value="1"/>
</dbReference>
<dbReference type="AlphaFoldDB" id="A0A1W6K392"/>
<feature type="transmembrane region" description="Helical" evidence="1">
    <location>
        <begin position="12"/>
        <end position="32"/>
    </location>
</feature>
<name>A0A1W6K392_9CREN</name>
<reference evidence="2 3" key="1">
    <citation type="submission" date="2017-03" db="EMBL/GenBank/DDBJ databases">
        <title>Sulfur activation and transportation mechanism of thermophilic Archaea Acidianus manzaensis YN-25.</title>
        <authorList>
            <person name="Ma Y."/>
            <person name="Yang Y."/>
            <person name="Xia J."/>
        </authorList>
    </citation>
    <scope>NUCLEOTIDE SEQUENCE [LARGE SCALE GENOMIC DNA]</scope>
    <source>
        <strain evidence="2 3">YN-25</strain>
    </source>
</reference>
<dbReference type="NCBIfam" id="NF041074">
    <property type="entry name" value="quin_ox_SoxA"/>
    <property type="match status" value="1"/>
</dbReference>